<reference evidence="1" key="1">
    <citation type="submission" date="2022-05" db="EMBL/GenBank/DDBJ databases">
        <title>Chromosome-level genome of Chaenocephalus aceratus.</title>
        <authorList>
            <person name="Park H."/>
        </authorList>
    </citation>
    <scope>NUCLEOTIDE SEQUENCE</scope>
    <source>
        <strain evidence="1">KU_202001</strain>
    </source>
</reference>
<organism evidence="1 2">
    <name type="scientific">Chaenocephalus aceratus</name>
    <name type="common">Blackfin icefish</name>
    <name type="synonym">Chaenichthys aceratus</name>
    <dbReference type="NCBI Taxonomy" id="36190"/>
    <lineage>
        <taxon>Eukaryota</taxon>
        <taxon>Metazoa</taxon>
        <taxon>Chordata</taxon>
        <taxon>Craniata</taxon>
        <taxon>Vertebrata</taxon>
        <taxon>Euteleostomi</taxon>
        <taxon>Actinopterygii</taxon>
        <taxon>Neopterygii</taxon>
        <taxon>Teleostei</taxon>
        <taxon>Neoteleostei</taxon>
        <taxon>Acanthomorphata</taxon>
        <taxon>Eupercaria</taxon>
        <taxon>Perciformes</taxon>
        <taxon>Notothenioidei</taxon>
        <taxon>Channichthyidae</taxon>
        <taxon>Chaenocephalus</taxon>
    </lineage>
</organism>
<comment type="caution">
    <text evidence="1">The sequence shown here is derived from an EMBL/GenBank/DDBJ whole genome shotgun (WGS) entry which is preliminary data.</text>
</comment>
<name>A0ACB9W0Z1_CHAAC</name>
<evidence type="ECO:0000313" key="2">
    <source>
        <dbReference type="Proteomes" id="UP001057452"/>
    </source>
</evidence>
<dbReference type="Proteomes" id="UP001057452">
    <property type="component" value="Chromosome 20"/>
</dbReference>
<accession>A0ACB9W0Z1</accession>
<protein>
    <submittedName>
        <fullName evidence="1">Uncharacterized protein</fullName>
    </submittedName>
</protein>
<proteinExistence type="predicted"/>
<dbReference type="EMBL" id="CM043804">
    <property type="protein sequence ID" value="KAI4806466.1"/>
    <property type="molecule type" value="Genomic_DNA"/>
</dbReference>
<gene>
    <name evidence="1" type="ORF">KUCAC02_017291</name>
</gene>
<keyword evidence="2" id="KW-1185">Reference proteome</keyword>
<evidence type="ECO:0000313" key="1">
    <source>
        <dbReference type="EMBL" id="KAI4806466.1"/>
    </source>
</evidence>
<sequence>MLLMVLVVSLFLCGSAQEADNGWIDPFDMLNYDASAKTMRQPPEPAKREITRDSNQEELTSCNTKVVDLKGEIEELKKKISVISQQPTCNPVFKRFLTRLRKEILRVGPPSDSAEVFYDAKIRMSTQAMTEIQALLEGEDSWRTGALDNAISQILVDLRPHDYEKWTWHFEDSFGVELDTVLKVCLCVLVMVAIICTELWSTVSWFVQFRRLFAVCFLVSIVWNWLYLYKIAFADHQRNQVKMENYEKCAGSKTVDWSDSLKEFLRSTLTLQDDPCKKYYEVLLVNPILLVPPTKAFAVTFTTLITEPLKHIGQGIGEFLVALLKDLPITLQIPVLLTIVLAIMVCMHGSVLAAFQYGIAAPFRRPRRDPPPPQLEQQQQPRIQQIEGGDYLAGGDAPQPALRLRAAPANGGGNQVGQRRPQRPREEPAIEVVETLHADEPPYSEDEADTAQSEPEQIVSAESENQTETQRWKERVLAMLLLTRPKQNLNPLNLQRNLNLLKYLLQSNSAKIVRQLALSQKEGRVHRLMSRTCMLQQRTVPPLSRCCTLKPSEFLFRRRLQHERSRQLLSRRISVFSVCSVSTQDIIKEDTLRDDLKYYFMSPCEKYRARGQKRWKLVVQILKIVMITTQVCTVGLSKKRKLLKERRKLRERVELKMDLPGVSIADSHDFSMFHHHQAPSRSKR</sequence>